<keyword evidence="2" id="KW-1185">Reference proteome</keyword>
<organism evidence="1 2">
    <name type="scientific">Orbus sasakiae</name>
    <dbReference type="NCBI Taxonomy" id="1078475"/>
    <lineage>
        <taxon>Bacteria</taxon>
        <taxon>Pseudomonadati</taxon>
        <taxon>Pseudomonadota</taxon>
        <taxon>Gammaproteobacteria</taxon>
        <taxon>Orbales</taxon>
        <taxon>Orbaceae</taxon>
        <taxon>Orbus</taxon>
    </lineage>
</organism>
<evidence type="ECO:0000313" key="2">
    <source>
        <dbReference type="Proteomes" id="UP001500171"/>
    </source>
</evidence>
<reference evidence="2" key="1">
    <citation type="journal article" date="2019" name="Int. J. Syst. Evol. Microbiol.">
        <title>The Global Catalogue of Microorganisms (GCM) 10K type strain sequencing project: providing services to taxonomists for standard genome sequencing and annotation.</title>
        <authorList>
            <consortium name="The Broad Institute Genomics Platform"/>
            <consortium name="The Broad Institute Genome Sequencing Center for Infectious Disease"/>
            <person name="Wu L."/>
            <person name="Ma J."/>
        </authorList>
    </citation>
    <scope>NUCLEOTIDE SEQUENCE [LARGE SCALE GENOMIC DNA]</scope>
    <source>
        <strain evidence="2">JCM 18050</strain>
    </source>
</reference>
<dbReference type="EMBL" id="BAABHY010000001">
    <property type="protein sequence ID" value="GAA5107764.1"/>
    <property type="molecule type" value="Genomic_DNA"/>
</dbReference>
<sequence>MTGKQIVEENTKSAEYWKDKAREVMGENVASLIVNTAITVAADGMNGTVAMVDTAGDLLAALVTCATGENYCTQAKSDLKETNDKIGVAFDAVVSGNTWEKLKQTINAAEHGDQKAQENISALLASLLVPAKAVYPGGKTGGTVNKVENVASDASTVNKIENSVSDINKIEKINTTSVVVEYGPLNKGPLPEKIAETFRSGTYKEVITTDTTSLYRVYGGNSKELGPYRTTEKPSGPVQSIIDSALEPKWGNTATKVVEIKVPAGIKFYEGIAAKQSGLVGGGNQIFFIDKVDPSWIVK</sequence>
<gene>
    <name evidence="1" type="ORF">GCM10023211_09220</name>
</gene>
<name>A0ABP9N4F9_9GAMM</name>
<comment type="caution">
    <text evidence="1">The sequence shown here is derived from an EMBL/GenBank/DDBJ whole genome shotgun (WGS) entry which is preliminary data.</text>
</comment>
<dbReference type="RefSeq" id="WP_345489293.1">
    <property type="nucleotide sequence ID" value="NZ_BAABHY010000001.1"/>
</dbReference>
<evidence type="ECO:0000313" key="1">
    <source>
        <dbReference type="EMBL" id="GAA5107764.1"/>
    </source>
</evidence>
<proteinExistence type="predicted"/>
<accession>A0ABP9N4F9</accession>
<protein>
    <submittedName>
        <fullName evidence="1">Uncharacterized protein</fullName>
    </submittedName>
</protein>
<dbReference type="Proteomes" id="UP001500171">
    <property type="component" value="Unassembled WGS sequence"/>
</dbReference>